<evidence type="ECO:0000256" key="4">
    <source>
        <dbReference type="ARBA" id="ARBA00022481"/>
    </source>
</evidence>
<dbReference type="InterPro" id="IPR045584">
    <property type="entry name" value="Pilin-like"/>
</dbReference>
<sequence>MKRPTSRGLTLIEILVVVAIVAIVSALAAPDLSALIKSNRVAGKINALNADISFAKTEAIKRGVAVTLCASADQLTCSPSSDLAQGWIVFADPDENQAIGIGEAIIKVQDKLKGDDRIVLSESQTTVSFNRNGYIYNLPSSGMQVIKVTTSDSDQRSQRCLTFQRIGQAKVTKGGEQTCA</sequence>
<evidence type="ECO:0000256" key="10">
    <source>
        <dbReference type="ARBA" id="ARBA00030775"/>
    </source>
</evidence>
<keyword evidence="6" id="KW-0812">Transmembrane</keyword>
<feature type="domain" description="General secretion pathway GspH" evidence="11">
    <location>
        <begin position="45"/>
        <end position="162"/>
    </location>
</feature>
<keyword evidence="5" id="KW-0997">Cell inner membrane</keyword>
<dbReference type="EMBL" id="CP106881">
    <property type="protein sequence ID" value="UYG50817.1"/>
    <property type="molecule type" value="Genomic_DNA"/>
</dbReference>
<dbReference type="RefSeq" id="WP_231041914.1">
    <property type="nucleotide sequence ID" value="NZ_CP106881.1"/>
</dbReference>
<dbReference type="NCBIfam" id="TIGR02532">
    <property type="entry name" value="IV_pilin_GFxxxE"/>
    <property type="match status" value="1"/>
</dbReference>
<evidence type="ECO:0000313" key="12">
    <source>
        <dbReference type="EMBL" id="UYG50817.1"/>
    </source>
</evidence>
<dbReference type="PROSITE" id="PS00409">
    <property type="entry name" value="PROKAR_NTER_METHYL"/>
    <property type="match status" value="1"/>
</dbReference>
<evidence type="ECO:0000256" key="2">
    <source>
        <dbReference type="ARBA" id="ARBA00021549"/>
    </source>
</evidence>
<dbReference type="InterPro" id="IPR022346">
    <property type="entry name" value="T2SS_GspH"/>
</dbReference>
<dbReference type="Proteomes" id="UP001162800">
    <property type="component" value="Chromosome"/>
</dbReference>
<keyword evidence="4" id="KW-0488">Methylation</keyword>
<keyword evidence="13" id="KW-1185">Reference proteome</keyword>
<keyword evidence="8" id="KW-0472">Membrane</keyword>
<evidence type="ECO:0000256" key="7">
    <source>
        <dbReference type="ARBA" id="ARBA00022989"/>
    </source>
</evidence>
<dbReference type="Pfam" id="PF12019">
    <property type="entry name" value="GspH"/>
    <property type="match status" value="1"/>
</dbReference>
<protein>
    <recommendedName>
        <fullName evidence="2">Type II secretion system protein H</fullName>
    </recommendedName>
    <alternativeName>
        <fullName evidence="10">General secretion pathway protein H</fullName>
    </alternativeName>
</protein>
<evidence type="ECO:0000256" key="8">
    <source>
        <dbReference type="ARBA" id="ARBA00023136"/>
    </source>
</evidence>
<dbReference type="InterPro" id="IPR012902">
    <property type="entry name" value="N_methyl_site"/>
</dbReference>
<evidence type="ECO:0000259" key="11">
    <source>
        <dbReference type="Pfam" id="PF12019"/>
    </source>
</evidence>
<evidence type="ECO:0000256" key="5">
    <source>
        <dbReference type="ARBA" id="ARBA00022519"/>
    </source>
</evidence>
<proteinExistence type="inferred from homology"/>
<name>A0ABY6G715_9BURK</name>
<reference evidence="12" key="1">
    <citation type="submission" date="2022-09" db="EMBL/GenBank/DDBJ databases">
        <title>The complete genome of Acidovorax sp. 5MLIR.</title>
        <authorList>
            <person name="Liu L."/>
            <person name="Yue J."/>
            <person name="Yang F."/>
            <person name="Yuan J."/>
            <person name="Li L."/>
        </authorList>
    </citation>
    <scope>NUCLEOTIDE SEQUENCE</scope>
    <source>
        <strain evidence="12">5MLIR</strain>
    </source>
</reference>
<comment type="similarity">
    <text evidence="9">Belongs to the GSP H family.</text>
</comment>
<dbReference type="SUPFAM" id="SSF54523">
    <property type="entry name" value="Pili subunits"/>
    <property type="match status" value="1"/>
</dbReference>
<dbReference type="Pfam" id="PF07963">
    <property type="entry name" value="N_methyl"/>
    <property type="match status" value="1"/>
</dbReference>
<gene>
    <name evidence="12" type="ORF">M9799_12030</name>
</gene>
<organism evidence="12 13">
    <name type="scientific">Comamonas endophytica</name>
    <dbReference type="NCBI Taxonomy" id="2949090"/>
    <lineage>
        <taxon>Bacteria</taxon>
        <taxon>Pseudomonadati</taxon>
        <taxon>Pseudomonadota</taxon>
        <taxon>Betaproteobacteria</taxon>
        <taxon>Burkholderiales</taxon>
        <taxon>Comamonadaceae</taxon>
        <taxon>Comamonas</taxon>
    </lineage>
</organism>
<keyword evidence="7" id="KW-1133">Transmembrane helix</keyword>
<keyword evidence="3" id="KW-1003">Cell membrane</keyword>
<evidence type="ECO:0000256" key="3">
    <source>
        <dbReference type="ARBA" id="ARBA00022475"/>
    </source>
</evidence>
<evidence type="ECO:0000256" key="9">
    <source>
        <dbReference type="ARBA" id="ARBA00025772"/>
    </source>
</evidence>
<dbReference type="Gene3D" id="3.55.40.10">
    <property type="entry name" value="minor pseudopilin epsh domain"/>
    <property type="match status" value="1"/>
</dbReference>
<evidence type="ECO:0000313" key="13">
    <source>
        <dbReference type="Proteomes" id="UP001162800"/>
    </source>
</evidence>
<evidence type="ECO:0000256" key="1">
    <source>
        <dbReference type="ARBA" id="ARBA00004377"/>
    </source>
</evidence>
<evidence type="ECO:0000256" key="6">
    <source>
        <dbReference type="ARBA" id="ARBA00022692"/>
    </source>
</evidence>
<accession>A0ABY6G715</accession>
<comment type="subcellular location">
    <subcellularLocation>
        <location evidence="1">Cell inner membrane</location>
        <topology evidence="1">Single-pass membrane protein</topology>
    </subcellularLocation>
</comment>